<comment type="caution">
    <text evidence="1">The sequence shown here is derived from an EMBL/GenBank/DDBJ whole genome shotgun (WGS) entry which is preliminary data.</text>
</comment>
<protein>
    <submittedName>
        <fullName evidence="1">Uncharacterized protein</fullName>
    </submittedName>
</protein>
<dbReference type="AlphaFoldDB" id="F9RX93"/>
<proteinExistence type="predicted"/>
<sequence length="79" mass="9171">MRAIFGHKKTPPIGGAKKFDRQVKKIQEVYVLSLGLMRQNHGRNSTQLEIRVCKHNIATTKPIDFKETKPFRLVLRNEI</sequence>
<keyword evidence="2" id="KW-1185">Reference proteome</keyword>
<evidence type="ECO:0000313" key="1">
    <source>
        <dbReference type="EMBL" id="EGU48216.1"/>
    </source>
</evidence>
<evidence type="ECO:0000313" key="2">
    <source>
        <dbReference type="Proteomes" id="UP000004605"/>
    </source>
</evidence>
<dbReference type="Proteomes" id="UP000004605">
    <property type="component" value="Unassembled WGS sequence"/>
</dbReference>
<gene>
    <name evidence="1" type="ORF">VII00023_20917</name>
</gene>
<organism evidence="1 2">
    <name type="scientific">Vibrio ichthyoenteri ATCC 700023</name>
    <dbReference type="NCBI Taxonomy" id="870968"/>
    <lineage>
        <taxon>Bacteria</taxon>
        <taxon>Pseudomonadati</taxon>
        <taxon>Pseudomonadota</taxon>
        <taxon>Gammaproteobacteria</taxon>
        <taxon>Vibrionales</taxon>
        <taxon>Vibrionaceae</taxon>
        <taxon>Vibrio</taxon>
    </lineage>
</organism>
<accession>F9RX93</accession>
<dbReference type="EMBL" id="AFWF01000012">
    <property type="protein sequence ID" value="EGU48216.1"/>
    <property type="molecule type" value="Genomic_DNA"/>
</dbReference>
<reference evidence="1 2" key="1">
    <citation type="journal article" date="2012" name="Int. J. Syst. Evol. Microbiol.">
        <title>Vibrio caribbeanicus sp. nov., isolated from the marine sponge Scleritoderma cyanea.</title>
        <authorList>
            <person name="Hoffmann M."/>
            <person name="Monday S.R."/>
            <person name="Allard M.W."/>
            <person name="Strain E.A."/>
            <person name="Whittaker P."/>
            <person name="Naum M."/>
            <person name="McCarthy P.J."/>
            <person name="Lopez J.V."/>
            <person name="Fischer M."/>
            <person name="Brown E.W."/>
        </authorList>
    </citation>
    <scope>NUCLEOTIDE SEQUENCE [LARGE SCALE GENOMIC DNA]</scope>
    <source>
        <strain evidence="1 2">ATCC 700023</strain>
    </source>
</reference>
<name>F9RX93_9VIBR</name>